<feature type="region of interest" description="Disordered" evidence="1">
    <location>
        <begin position="183"/>
        <end position="202"/>
    </location>
</feature>
<sequence>MPTTDHRRDGGPDSTAADTAVVFSLAPIRFNDIDPNSFSEYLQVLYKSVYVPGFKLRAHQDLYPLVKVLDIWQVAHCLDDVMSKAIVEESLESHWDAMSVEQWHNFYLSMPNSRLAERILQLQEACERCRKKFIPFKKQIVTACAKFPPQVFAEIFAGLELGAEFRTEVTKSFAMRYADQESTKKRKVTEERSPMPPAKRQSLIVILKVPALASSEGRPCGRTGEEG</sequence>
<comment type="caution">
    <text evidence="2">The sequence shown here is derived from an EMBL/GenBank/DDBJ whole genome shotgun (WGS) entry which is preliminary data.</text>
</comment>
<dbReference type="EMBL" id="LJZO01000041">
    <property type="protein sequence ID" value="ROV91789.1"/>
    <property type="molecule type" value="Genomic_DNA"/>
</dbReference>
<evidence type="ECO:0000313" key="2">
    <source>
        <dbReference type="EMBL" id="ROV91789.1"/>
    </source>
</evidence>
<organism evidence="2 3">
    <name type="scientific">Cytospora chrysosperma</name>
    <name type="common">Cytospora canker fungus</name>
    <name type="synonym">Sphaeria chrysosperma</name>
    <dbReference type="NCBI Taxonomy" id="252740"/>
    <lineage>
        <taxon>Eukaryota</taxon>
        <taxon>Fungi</taxon>
        <taxon>Dikarya</taxon>
        <taxon>Ascomycota</taxon>
        <taxon>Pezizomycotina</taxon>
        <taxon>Sordariomycetes</taxon>
        <taxon>Sordariomycetidae</taxon>
        <taxon>Diaporthales</taxon>
        <taxon>Cytosporaceae</taxon>
        <taxon>Cytospora</taxon>
    </lineage>
</organism>
<protein>
    <submittedName>
        <fullName evidence="2">Uncharacterized protein</fullName>
    </submittedName>
</protein>
<proteinExistence type="predicted"/>
<feature type="compositionally biased region" description="Basic and acidic residues" evidence="1">
    <location>
        <begin position="183"/>
        <end position="193"/>
    </location>
</feature>
<reference evidence="2 3" key="1">
    <citation type="submission" date="2015-09" db="EMBL/GenBank/DDBJ databases">
        <title>Host preference determinants of Valsa canker pathogens revealed by comparative genomics.</title>
        <authorList>
            <person name="Yin Z."/>
            <person name="Huang L."/>
        </authorList>
    </citation>
    <scope>NUCLEOTIDE SEQUENCE [LARGE SCALE GENOMIC DNA]</scope>
    <source>
        <strain evidence="2 3">YSFL</strain>
    </source>
</reference>
<dbReference type="Proteomes" id="UP000284375">
    <property type="component" value="Unassembled WGS sequence"/>
</dbReference>
<name>A0A423VLA7_CYTCH</name>
<dbReference type="OrthoDB" id="194443at2759"/>
<keyword evidence="3" id="KW-1185">Reference proteome</keyword>
<gene>
    <name evidence="2" type="ORF">VSDG_06439</name>
</gene>
<evidence type="ECO:0000256" key="1">
    <source>
        <dbReference type="SAM" id="MobiDB-lite"/>
    </source>
</evidence>
<evidence type="ECO:0000313" key="3">
    <source>
        <dbReference type="Proteomes" id="UP000284375"/>
    </source>
</evidence>
<accession>A0A423VLA7</accession>
<dbReference type="AlphaFoldDB" id="A0A423VLA7"/>